<evidence type="ECO:0000313" key="2">
    <source>
        <dbReference type="Proteomes" id="UP000595362"/>
    </source>
</evidence>
<evidence type="ECO:0000313" key="1">
    <source>
        <dbReference type="EMBL" id="QQG35213.1"/>
    </source>
</evidence>
<reference evidence="1 2" key="1">
    <citation type="submission" date="2020-07" db="EMBL/GenBank/DDBJ databases">
        <title>Huge and variable diversity of episymbiotic CPR bacteria and DPANN archaea in groundwater ecosystems.</title>
        <authorList>
            <person name="He C.Y."/>
            <person name="Keren R."/>
            <person name="Whittaker M."/>
            <person name="Farag I.F."/>
            <person name="Doudna J."/>
            <person name="Cate J.H.D."/>
            <person name="Banfield J.F."/>
        </authorList>
    </citation>
    <scope>NUCLEOTIDE SEQUENCE [LARGE SCALE GENOMIC DNA]</scope>
    <source>
        <strain evidence="1">NC_groundwater_70_Ag_B-0.1um_54_66</strain>
    </source>
</reference>
<dbReference type="Proteomes" id="UP000595362">
    <property type="component" value="Chromosome"/>
</dbReference>
<dbReference type="AlphaFoldDB" id="A0A7T5R0D4"/>
<proteinExistence type="predicted"/>
<dbReference type="EMBL" id="CP066681">
    <property type="protein sequence ID" value="QQG35213.1"/>
    <property type="molecule type" value="Genomic_DNA"/>
</dbReference>
<name>A0A7T5R0D4_9BACT</name>
<sequence length="126" mass="13872">MLKVTMKNQGASMEADLSQEKIVDGDIKIEKIFFMQSSPLALLYFSDKGNPVKDAARFDMQKVMLIDAAPISIVEGTPLADEIHRLSIKINNAWHAAVTNTPVAQPEVEFVQPDGSPFTNFGKPQP</sequence>
<gene>
    <name evidence="1" type="ORF">HYS17_06480</name>
</gene>
<protein>
    <submittedName>
        <fullName evidence="1">Uncharacterized protein</fullName>
    </submittedName>
</protein>
<organism evidence="1 2">
    <name type="scientific">Micavibrio aeruginosavorus</name>
    <dbReference type="NCBI Taxonomy" id="349221"/>
    <lineage>
        <taxon>Bacteria</taxon>
        <taxon>Pseudomonadati</taxon>
        <taxon>Bdellovibrionota</taxon>
        <taxon>Bdellovibrionia</taxon>
        <taxon>Bdellovibrionales</taxon>
        <taxon>Pseudobdellovibrionaceae</taxon>
        <taxon>Micavibrio</taxon>
    </lineage>
</organism>
<accession>A0A7T5R0D4</accession>